<keyword evidence="7" id="KW-0407">Ion channel</keyword>
<dbReference type="OrthoDB" id="5297065at2"/>
<dbReference type="EMBL" id="MIJE01000001">
    <property type="protein sequence ID" value="OEF98593.1"/>
    <property type="molecule type" value="Genomic_DNA"/>
</dbReference>
<keyword evidence="2 5" id="KW-0812">Transmembrane</keyword>
<feature type="transmembrane region" description="Helical" evidence="5">
    <location>
        <begin position="124"/>
        <end position="149"/>
    </location>
</feature>
<evidence type="ECO:0000256" key="2">
    <source>
        <dbReference type="ARBA" id="ARBA00022692"/>
    </source>
</evidence>
<evidence type="ECO:0000256" key="5">
    <source>
        <dbReference type="SAM" id="Phobius"/>
    </source>
</evidence>
<dbReference type="RefSeq" id="WP_069642085.1">
    <property type="nucleotide sequence ID" value="NZ_MIJE01000001.1"/>
</dbReference>
<comment type="subcellular location">
    <subcellularLocation>
        <location evidence="1">Membrane</location>
        <topology evidence="1">Multi-pass membrane protein</topology>
    </subcellularLocation>
</comment>
<reference evidence="7 8" key="1">
    <citation type="submission" date="2016-09" db="EMBL/GenBank/DDBJ databases">
        <title>Draft genome sequence for the type strain of Desulfuribacillus alkaliarsenatis AHT28, an obligately anaerobic, sulfidogenic bacterium isolated from Russian soda lake sediments.</title>
        <authorList>
            <person name="Abin C.A."/>
            <person name="Hollibaugh J.T."/>
        </authorList>
    </citation>
    <scope>NUCLEOTIDE SEQUENCE [LARGE SCALE GENOMIC DNA]</scope>
    <source>
        <strain evidence="7 8">AHT28</strain>
    </source>
</reference>
<dbReference type="Gene3D" id="1.20.120.350">
    <property type="entry name" value="Voltage-gated potassium channels. Chain C"/>
    <property type="match status" value="1"/>
</dbReference>
<feature type="transmembrane region" description="Helical" evidence="5">
    <location>
        <begin position="82"/>
        <end position="103"/>
    </location>
</feature>
<dbReference type="PANTHER" id="PTHR10037">
    <property type="entry name" value="VOLTAGE-GATED CATION CHANNEL CALCIUM AND SODIUM"/>
    <property type="match status" value="1"/>
</dbReference>
<evidence type="ECO:0000313" key="8">
    <source>
        <dbReference type="Proteomes" id="UP000094296"/>
    </source>
</evidence>
<dbReference type="GO" id="GO:0005248">
    <property type="term" value="F:voltage-gated sodium channel activity"/>
    <property type="evidence" value="ECO:0007669"/>
    <property type="project" value="TreeGrafter"/>
</dbReference>
<keyword evidence="4 5" id="KW-0472">Membrane</keyword>
<name>A0A1E5G610_9FIRM</name>
<protein>
    <submittedName>
        <fullName evidence="7">Voltage-gated sodium channel</fullName>
    </submittedName>
</protein>
<proteinExistence type="predicted"/>
<dbReference type="AlphaFoldDB" id="A0A1E5G610"/>
<keyword evidence="3 5" id="KW-1133">Transmembrane helix</keyword>
<keyword evidence="7" id="KW-0406">Ion transport</keyword>
<dbReference type="Pfam" id="PF00520">
    <property type="entry name" value="Ion_trans"/>
    <property type="match status" value="1"/>
</dbReference>
<dbReference type="InterPro" id="IPR027359">
    <property type="entry name" value="Volt_channel_dom_sf"/>
</dbReference>
<evidence type="ECO:0000256" key="4">
    <source>
        <dbReference type="ARBA" id="ARBA00023136"/>
    </source>
</evidence>
<dbReference type="Gene3D" id="1.10.287.70">
    <property type="match status" value="1"/>
</dbReference>
<feature type="transmembrane region" description="Helical" evidence="5">
    <location>
        <begin position="196"/>
        <end position="220"/>
    </location>
</feature>
<dbReference type="STRING" id="766136.BHF68_02715"/>
<feature type="transmembrane region" description="Helical" evidence="5">
    <location>
        <begin position="12"/>
        <end position="30"/>
    </location>
</feature>
<dbReference type="Proteomes" id="UP000094296">
    <property type="component" value="Unassembled WGS sequence"/>
</dbReference>
<evidence type="ECO:0000259" key="6">
    <source>
        <dbReference type="Pfam" id="PF00520"/>
    </source>
</evidence>
<sequence length="276" mass="31323">MSTIQKVVNHKYFSNIVISLILLNAIVIGIETYPNIFEPNKGLFHKIELIFLWAFTIEIALRLIATKPWYNFFKSGWNVFDFVIVAVGHIFIGGHLASVLRIIRVLRVLRAITVIPSLQKLVAALFRTIPTIGNIMILLSLIFYVFAVIGTTLFRDISPEYFGSLGHTFITLFQVVTLESWASAVMRPILVDAPWAWWYFVSFVLIGTFVIVNLFVGVIVNNVQEVAVICEKPELEETEEQQEPVSLETEVSNLRKEIAELKDIIVSLDKNKTQAP</sequence>
<evidence type="ECO:0000313" key="7">
    <source>
        <dbReference type="EMBL" id="OEF98593.1"/>
    </source>
</evidence>
<keyword evidence="7" id="KW-0813">Transport</keyword>
<evidence type="ECO:0000256" key="1">
    <source>
        <dbReference type="ARBA" id="ARBA00004141"/>
    </source>
</evidence>
<accession>A0A1E5G610</accession>
<keyword evidence="8" id="KW-1185">Reference proteome</keyword>
<dbReference type="SUPFAM" id="SSF81324">
    <property type="entry name" value="Voltage-gated potassium channels"/>
    <property type="match status" value="1"/>
</dbReference>
<comment type="caution">
    <text evidence="7">The sequence shown here is derived from an EMBL/GenBank/DDBJ whole genome shotgun (WGS) entry which is preliminary data.</text>
</comment>
<evidence type="ECO:0000256" key="3">
    <source>
        <dbReference type="ARBA" id="ARBA00022989"/>
    </source>
</evidence>
<organism evidence="7 8">
    <name type="scientific">Desulfuribacillus alkaliarsenatis</name>
    <dbReference type="NCBI Taxonomy" id="766136"/>
    <lineage>
        <taxon>Bacteria</taxon>
        <taxon>Bacillati</taxon>
        <taxon>Bacillota</taxon>
        <taxon>Desulfuribacillia</taxon>
        <taxon>Desulfuribacillales</taxon>
        <taxon>Desulfuribacillaceae</taxon>
        <taxon>Desulfuribacillus</taxon>
    </lineage>
</organism>
<feature type="domain" description="Ion transport" evidence="6">
    <location>
        <begin position="10"/>
        <end position="226"/>
    </location>
</feature>
<gene>
    <name evidence="7" type="ORF">BHF68_02715</name>
</gene>
<dbReference type="PANTHER" id="PTHR10037:SF62">
    <property type="entry name" value="SODIUM CHANNEL PROTEIN 60E"/>
    <property type="match status" value="1"/>
</dbReference>
<dbReference type="InterPro" id="IPR043203">
    <property type="entry name" value="VGCC_Ca_Na"/>
</dbReference>
<dbReference type="GO" id="GO:0001518">
    <property type="term" value="C:voltage-gated sodium channel complex"/>
    <property type="evidence" value="ECO:0007669"/>
    <property type="project" value="TreeGrafter"/>
</dbReference>
<dbReference type="InterPro" id="IPR005821">
    <property type="entry name" value="Ion_trans_dom"/>
</dbReference>
<feature type="transmembrane region" description="Helical" evidence="5">
    <location>
        <begin position="50"/>
        <end position="70"/>
    </location>
</feature>